<gene>
    <name evidence="1" type="ORF">ACFQNG_16125</name>
</gene>
<dbReference type="InterPro" id="IPR036491">
    <property type="entry name" value="YugN-like_sf"/>
</dbReference>
<dbReference type="RefSeq" id="WP_379866596.1">
    <property type="nucleotide sequence ID" value="NZ_JBHTBW010000057.1"/>
</dbReference>
<keyword evidence="2" id="KW-1185">Reference proteome</keyword>
<organism evidence="1 2">
    <name type="scientific">Laceyella putida</name>
    <dbReference type="NCBI Taxonomy" id="110101"/>
    <lineage>
        <taxon>Bacteria</taxon>
        <taxon>Bacillati</taxon>
        <taxon>Bacillota</taxon>
        <taxon>Bacilli</taxon>
        <taxon>Bacillales</taxon>
        <taxon>Thermoactinomycetaceae</taxon>
        <taxon>Laceyella</taxon>
    </lineage>
</organism>
<protein>
    <submittedName>
        <fullName evidence="1">YugN family protein</fullName>
    </submittedName>
</protein>
<reference evidence="2" key="1">
    <citation type="journal article" date="2019" name="Int. J. Syst. Evol. Microbiol.">
        <title>The Global Catalogue of Microorganisms (GCM) 10K type strain sequencing project: providing services to taxonomists for standard genome sequencing and annotation.</title>
        <authorList>
            <consortium name="The Broad Institute Genomics Platform"/>
            <consortium name="The Broad Institute Genome Sequencing Center for Infectious Disease"/>
            <person name="Wu L."/>
            <person name="Ma J."/>
        </authorList>
    </citation>
    <scope>NUCLEOTIDE SEQUENCE [LARGE SCALE GENOMIC DNA]</scope>
    <source>
        <strain evidence="2">CGMCC 1.12942</strain>
    </source>
</reference>
<proteinExistence type="predicted"/>
<comment type="caution">
    <text evidence="1">The sequence shown here is derived from an EMBL/GenBank/DDBJ whole genome shotgun (WGS) entry which is preliminary data.</text>
</comment>
<accession>A0ABW2RNF6</accession>
<dbReference type="Proteomes" id="UP001596500">
    <property type="component" value="Unassembled WGS sequence"/>
</dbReference>
<dbReference type="InterPro" id="IPR014967">
    <property type="entry name" value="Uncharacterised_YugN-like"/>
</dbReference>
<dbReference type="Pfam" id="PF08868">
    <property type="entry name" value="YugN"/>
    <property type="match status" value="1"/>
</dbReference>
<evidence type="ECO:0000313" key="1">
    <source>
        <dbReference type="EMBL" id="MFC7442603.1"/>
    </source>
</evidence>
<evidence type="ECO:0000313" key="2">
    <source>
        <dbReference type="Proteomes" id="UP001596500"/>
    </source>
</evidence>
<name>A0ABW2RNF6_9BACL</name>
<dbReference type="Gene3D" id="3.30.310.100">
    <property type="entry name" value="YugN-like"/>
    <property type="match status" value="1"/>
</dbReference>
<dbReference type="SUPFAM" id="SSF160755">
    <property type="entry name" value="YugN-like"/>
    <property type="match status" value="1"/>
</dbReference>
<sequence>MIPIDSTVEGIQLTLGKCQSILSPEGFDLGGGYQYDHGYFDHALDWEEEHGHRYYLRIPVYAVSGDIEMGREETLVTLGKPFVIKHEFRTGNDPSGDIGVISAAVNQFSKPIPTGDAEIDQRWIKRARQLIARIEPKLT</sequence>
<dbReference type="EMBL" id="JBHTBW010000057">
    <property type="protein sequence ID" value="MFC7442603.1"/>
    <property type="molecule type" value="Genomic_DNA"/>
</dbReference>